<organism evidence="1 2">
    <name type="scientific">Acromyrmex heyeri</name>
    <dbReference type="NCBI Taxonomy" id="230685"/>
    <lineage>
        <taxon>Eukaryota</taxon>
        <taxon>Metazoa</taxon>
        <taxon>Ecdysozoa</taxon>
        <taxon>Arthropoda</taxon>
        <taxon>Hexapoda</taxon>
        <taxon>Insecta</taxon>
        <taxon>Pterygota</taxon>
        <taxon>Neoptera</taxon>
        <taxon>Endopterygota</taxon>
        <taxon>Hymenoptera</taxon>
        <taxon>Apocrita</taxon>
        <taxon>Aculeata</taxon>
        <taxon>Formicoidea</taxon>
        <taxon>Formicidae</taxon>
        <taxon>Myrmicinae</taxon>
        <taxon>Acromyrmex</taxon>
    </lineage>
</organism>
<dbReference type="EMBL" id="JAANIB010008758">
    <property type="protein sequence ID" value="KAG5323481.1"/>
    <property type="molecule type" value="Genomic_DNA"/>
</dbReference>
<dbReference type="AlphaFoldDB" id="A0A836JKL2"/>
<evidence type="ECO:0000313" key="2">
    <source>
        <dbReference type="Proteomes" id="UP000670152"/>
    </source>
</evidence>
<reference evidence="1 2" key="1">
    <citation type="submission" date="2020-02" db="EMBL/GenBank/DDBJ databases">
        <title>Relaxed selection underlies rapid genomic changes in the transitions from sociality to social parasitism in ants.</title>
        <authorList>
            <person name="Bi X."/>
        </authorList>
    </citation>
    <scope>NUCLEOTIDE SEQUENCE [LARGE SCALE GENOMIC DNA]</scope>
    <source>
        <strain evidence="1">BGI-DK2014b</strain>
        <tissue evidence="1">Whole body</tissue>
    </source>
</reference>
<feature type="non-terminal residue" evidence="1">
    <location>
        <position position="1"/>
    </location>
</feature>
<accession>A0A836JKL2</accession>
<dbReference type="Gene3D" id="1.10.10.1450">
    <property type="match status" value="1"/>
</dbReference>
<keyword evidence="2" id="KW-1185">Reference proteome</keyword>
<feature type="non-terminal residue" evidence="1">
    <location>
        <position position="94"/>
    </location>
</feature>
<evidence type="ECO:0000313" key="1">
    <source>
        <dbReference type="EMBL" id="KAG5323481.1"/>
    </source>
</evidence>
<name>A0A836JKL2_9HYME</name>
<comment type="caution">
    <text evidence="1">The sequence shown here is derived from an EMBL/GenBank/DDBJ whole genome shotgun (WGS) entry which is preliminary data.</text>
</comment>
<dbReference type="OrthoDB" id="10033972at2759"/>
<proteinExistence type="predicted"/>
<protein>
    <submittedName>
        <fullName evidence="1">GVQW3 protein</fullName>
    </submittedName>
</protein>
<gene>
    <name evidence="1" type="primary">Gvqw3_40</name>
    <name evidence="1" type="ORF">G6Z77_0006135</name>
</gene>
<dbReference type="Proteomes" id="UP000670152">
    <property type="component" value="Unassembled WGS sequence"/>
</dbReference>
<sequence length="94" mass="10717">MEQRAAIKFCFKLKKTPSETLELLQTAYGNECLSRSKVFEADQNSRGEIENQDHVDGKGNMETYWLESTANNETKEEISNDKNVEIKSLLVTSI</sequence>